<dbReference type="SUPFAM" id="SSF47413">
    <property type="entry name" value="lambda repressor-like DNA-binding domains"/>
    <property type="match status" value="1"/>
</dbReference>
<dbReference type="Pfam" id="PF00717">
    <property type="entry name" value="Peptidase_S24"/>
    <property type="match status" value="1"/>
</dbReference>
<dbReference type="InterPro" id="IPR010982">
    <property type="entry name" value="Lambda_DNA-bd_dom_sf"/>
</dbReference>
<dbReference type="InterPro" id="IPR001387">
    <property type="entry name" value="Cro/C1-type_HTH"/>
</dbReference>
<evidence type="ECO:0000256" key="3">
    <source>
        <dbReference type="ARBA" id="ARBA00023163"/>
    </source>
</evidence>
<keyword evidence="1" id="KW-0805">Transcription regulation</keyword>
<dbReference type="EMBL" id="CP060122">
    <property type="protein sequence ID" value="QNG44685.1"/>
    <property type="molecule type" value="Genomic_DNA"/>
</dbReference>
<protein>
    <submittedName>
        <fullName evidence="5">Helix-turn-helix domain-containing protein</fullName>
    </submittedName>
</protein>
<name>A0A9X7UE27_SPHYA</name>
<evidence type="ECO:0000313" key="5">
    <source>
        <dbReference type="EMBL" id="QNG44685.1"/>
    </source>
</evidence>
<dbReference type="Gene3D" id="1.10.260.40">
    <property type="entry name" value="lambda repressor-like DNA-binding domains"/>
    <property type="match status" value="1"/>
</dbReference>
<dbReference type="Pfam" id="PF01381">
    <property type="entry name" value="HTH_3"/>
    <property type="match status" value="1"/>
</dbReference>
<accession>A0A9X7UE27</accession>
<dbReference type="PANTHER" id="PTHR40661:SF3">
    <property type="entry name" value="FELS-1 PROPHAGE TRANSCRIPTIONAL REGULATOR"/>
    <property type="match status" value="1"/>
</dbReference>
<proteinExistence type="predicted"/>
<dbReference type="Proteomes" id="UP000515377">
    <property type="component" value="Chromosome"/>
</dbReference>
<dbReference type="InterPro" id="IPR015927">
    <property type="entry name" value="Peptidase_S24_S26A/B/C"/>
</dbReference>
<organism evidence="5 6">
    <name type="scientific">Sphingobium yanoikuyae</name>
    <name type="common">Sphingomonas yanoikuyae</name>
    <dbReference type="NCBI Taxonomy" id="13690"/>
    <lineage>
        <taxon>Bacteria</taxon>
        <taxon>Pseudomonadati</taxon>
        <taxon>Pseudomonadota</taxon>
        <taxon>Alphaproteobacteria</taxon>
        <taxon>Sphingomonadales</taxon>
        <taxon>Sphingomonadaceae</taxon>
        <taxon>Sphingobium</taxon>
    </lineage>
</organism>
<reference evidence="5 6" key="1">
    <citation type="submission" date="2020-07" db="EMBL/GenBank/DDBJ databases">
        <title>Whole genome sequence of Sphingobium yanoikuyae A3.</title>
        <authorList>
            <person name="Han S.-S."/>
        </authorList>
    </citation>
    <scope>NUCLEOTIDE SEQUENCE [LARGE SCALE GENOMIC DNA]</scope>
    <source>
        <strain evidence="5 6">A3</strain>
    </source>
</reference>
<evidence type="ECO:0000256" key="1">
    <source>
        <dbReference type="ARBA" id="ARBA00023015"/>
    </source>
</evidence>
<dbReference type="GO" id="GO:0003677">
    <property type="term" value="F:DNA binding"/>
    <property type="evidence" value="ECO:0007669"/>
    <property type="project" value="UniProtKB-KW"/>
</dbReference>
<dbReference type="SUPFAM" id="SSF51306">
    <property type="entry name" value="LexA/Signal peptidase"/>
    <property type="match status" value="1"/>
</dbReference>
<dbReference type="AlphaFoldDB" id="A0A9X7UE27"/>
<sequence length="235" mass="26120">MENFIRQIRKSRNMSQQDLAEIIGIGVPQVSRIESGKTDISLSRLRQIAEALNCQISDLMTFDQFAGISISPDSNAVAVKMEGASEERMREDLPVFGTALGAPKVVEGESIEQTTLNSGEVIQYVKRPVILNGRADAYGLYVQGGSMAPVHLEGDMLLAETKRPARIGDDAVVYLRPKNEDDDGERARSVLVKRLVRRTASYVELEQFNPPVTFRIDATEILRIDRVMRLTDLIA</sequence>
<dbReference type="SMART" id="SM00530">
    <property type="entry name" value="HTH_XRE"/>
    <property type="match status" value="1"/>
</dbReference>
<evidence type="ECO:0000259" key="4">
    <source>
        <dbReference type="PROSITE" id="PS50943"/>
    </source>
</evidence>
<dbReference type="Gene3D" id="2.10.109.10">
    <property type="entry name" value="Umud Fragment, subunit A"/>
    <property type="match status" value="1"/>
</dbReference>
<dbReference type="PROSITE" id="PS50943">
    <property type="entry name" value="HTH_CROC1"/>
    <property type="match status" value="1"/>
</dbReference>
<dbReference type="PANTHER" id="PTHR40661">
    <property type="match status" value="1"/>
</dbReference>
<keyword evidence="3" id="KW-0804">Transcription</keyword>
<gene>
    <name evidence="5" type="ORF">H3V42_22965</name>
</gene>
<dbReference type="CDD" id="cd00093">
    <property type="entry name" value="HTH_XRE"/>
    <property type="match status" value="1"/>
</dbReference>
<keyword evidence="2" id="KW-0238">DNA-binding</keyword>
<evidence type="ECO:0000313" key="6">
    <source>
        <dbReference type="Proteomes" id="UP000515377"/>
    </source>
</evidence>
<feature type="domain" description="HTH cro/C1-type" evidence="4">
    <location>
        <begin position="5"/>
        <end position="59"/>
    </location>
</feature>
<dbReference type="InterPro" id="IPR039418">
    <property type="entry name" value="LexA-like"/>
</dbReference>
<evidence type="ECO:0000256" key="2">
    <source>
        <dbReference type="ARBA" id="ARBA00023125"/>
    </source>
</evidence>
<dbReference type="CDD" id="cd06529">
    <property type="entry name" value="S24_LexA-like"/>
    <property type="match status" value="1"/>
</dbReference>
<dbReference type="InterPro" id="IPR036286">
    <property type="entry name" value="LexA/Signal_pep-like_sf"/>
</dbReference>